<reference evidence="2" key="1">
    <citation type="submission" date="2022-11" db="UniProtKB">
        <authorList>
            <consortium name="WormBaseParasite"/>
        </authorList>
    </citation>
    <scope>IDENTIFICATION</scope>
</reference>
<accession>A0AC34FFG0</accession>
<proteinExistence type="predicted"/>
<dbReference type="WBParaSite" id="ES5_v2.g15633.t1">
    <property type="protein sequence ID" value="ES5_v2.g15633.t1"/>
    <property type="gene ID" value="ES5_v2.g15633"/>
</dbReference>
<dbReference type="Proteomes" id="UP000887579">
    <property type="component" value="Unplaced"/>
</dbReference>
<evidence type="ECO:0000313" key="1">
    <source>
        <dbReference type="Proteomes" id="UP000887579"/>
    </source>
</evidence>
<name>A0AC34FFG0_9BILA</name>
<sequence length="319" mass="36288">MAEIDHLFDVRNNYYLGAYQQCINDAQNARVKSDADKMSRDAFLYRSYIALGKTSIPLNEINASNASTALKAVRRFAEYIADPKKRSKIASEVAEEVNGNIDPEDTNLLMISNILIRQNNIDDALRALHLSESLECRAATIQCLLKLDRVDLAIREWKKMQEINEDATITQLALAWVNMAAGKEKLQEAFYIYQEMIDKYGATPYLQVSQASKAFYIYQEMIDKYGATPYLQVSQASSLIQQGKYSEAEKLLLEAQQRDANDPDIIINLLVVSQFLGKAPEVSNRFINQLTEEHADHPWVVDYLNKEKIFERLVEATTA</sequence>
<organism evidence="1 2">
    <name type="scientific">Panagrolaimus sp. ES5</name>
    <dbReference type="NCBI Taxonomy" id="591445"/>
    <lineage>
        <taxon>Eukaryota</taxon>
        <taxon>Metazoa</taxon>
        <taxon>Ecdysozoa</taxon>
        <taxon>Nematoda</taxon>
        <taxon>Chromadorea</taxon>
        <taxon>Rhabditida</taxon>
        <taxon>Tylenchina</taxon>
        <taxon>Panagrolaimomorpha</taxon>
        <taxon>Panagrolaimoidea</taxon>
        <taxon>Panagrolaimidae</taxon>
        <taxon>Panagrolaimus</taxon>
    </lineage>
</organism>
<evidence type="ECO:0000313" key="2">
    <source>
        <dbReference type="WBParaSite" id="ES5_v2.g15633.t1"/>
    </source>
</evidence>
<protein>
    <submittedName>
        <fullName evidence="2">Coatomer subunit epsilon</fullName>
    </submittedName>
</protein>